<reference evidence="2" key="1">
    <citation type="submission" date="2019-11" db="EMBL/GenBank/DDBJ databases">
        <title>Complete genome sequence of Corynebacterium kalinowskii 1959, a novel Corynebacterium species isolated from soil of a small paddock in Vilsendorf, Germany.</title>
        <authorList>
            <person name="Schaffert L."/>
            <person name="Ruwe M."/>
            <person name="Milse J."/>
            <person name="Hanuschka K."/>
            <person name="Ortseifen V."/>
            <person name="Droste J."/>
            <person name="Brandt D."/>
            <person name="Schlueter L."/>
            <person name="Kutter Y."/>
            <person name="Vinke S."/>
            <person name="Viehoefer P."/>
            <person name="Jacob L."/>
            <person name="Luebke N.-C."/>
            <person name="Schulte-Berndt E."/>
            <person name="Hain C."/>
            <person name="Linder M."/>
            <person name="Schmidt P."/>
            <person name="Wollenschlaeger L."/>
            <person name="Luttermann T."/>
            <person name="Thieme E."/>
            <person name="Hassa J."/>
            <person name="Haak M."/>
            <person name="Wittchen M."/>
            <person name="Mentz A."/>
            <person name="Persicke M."/>
            <person name="Busche T."/>
            <person name="Ruckert C."/>
        </authorList>
    </citation>
    <scope>NUCLEOTIDE SEQUENCE [LARGE SCALE GENOMIC DNA]</scope>
    <source>
        <strain evidence="2">1959</strain>
    </source>
</reference>
<protein>
    <recommendedName>
        <fullName evidence="3">Cell wall-binding repeat-containing protein</fullName>
    </recommendedName>
</protein>
<dbReference type="AlphaFoldDB" id="A0A6B8V9R4"/>
<proteinExistence type="predicted"/>
<gene>
    <name evidence="1" type="ORF">CKALI_04820</name>
</gene>
<sequence length="566" mass="60755">MLFQCRGAHPSQNFCSVGGVSRKERAINFRTLFGALTLATLVTGCGSALPQSPVEVRENVNQNIPVAARFGTTPQVLSDPHQSGVQAAQTIFEKSETAVISGPSVAAQARAASISIVAHAPMMVSTPETSADVATALGKLGVTHILMVGDATPLNLQRIETVVDPGTAEGIGELTSLAFQRRETQNLLMDLVHTDPNLPTEFTVPGHSLAPSGEKAKTFPVQSKQDGGAAPPVLATADSSIAAVATARAFGANVTYLENVDPRFNAETVTATAGLANQPMLALGDAFGTADELARRIRSAAHSPQQPGGGGLVFPGRRIVALYGHPSGPALGELGEQPLEASVAEVKERAKQYQAHSEETVVPAFEIIATVAASQPGADGDYSNESTVEELAPYVDAITNAGGYAILDLQPGRASFLDQAKRYEELLKRPNVGLALDPEWKLYGQEKPMHDVGHVSAGEINDVSRWLADLTRDNDVSQKPLVVHQFQTQMIRDRDQLQFHDEIALIIHVDGHGARGEKLGTWDEIRKGLDPRIFLAWKNFHDEDKPMFTPKETMDTEPRPWLVTYQ</sequence>
<dbReference type="KEGG" id="ckw:CKALI_04820"/>
<name>A0A6B8V9R4_9CORY</name>
<organism evidence="1 2">
    <name type="scientific">Corynebacterium kalinowskii</name>
    <dbReference type="NCBI Taxonomy" id="2675216"/>
    <lineage>
        <taxon>Bacteria</taxon>
        <taxon>Bacillati</taxon>
        <taxon>Actinomycetota</taxon>
        <taxon>Actinomycetes</taxon>
        <taxon>Mycobacteriales</taxon>
        <taxon>Corynebacteriaceae</taxon>
        <taxon>Corynebacterium</taxon>
    </lineage>
</organism>
<keyword evidence="2" id="KW-1185">Reference proteome</keyword>
<dbReference type="Proteomes" id="UP000427071">
    <property type="component" value="Chromosome"/>
</dbReference>
<evidence type="ECO:0000313" key="1">
    <source>
        <dbReference type="EMBL" id="QGU01842.1"/>
    </source>
</evidence>
<accession>A0A6B8V9R4</accession>
<evidence type="ECO:0008006" key="3">
    <source>
        <dbReference type="Google" id="ProtNLM"/>
    </source>
</evidence>
<dbReference type="EMBL" id="CP046452">
    <property type="protein sequence ID" value="QGU01842.1"/>
    <property type="molecule type" value="Genomic_DNA"/>
</dbReference>
<evidence type="ECO:0000313" key="2">
    <source>
        <dbReference type="Proteomes" id="UP000427071"/>
    </source>
</evidence>